<feature type="compositionally biased region" description="Pro residues" evidence="1">
    <location>
        <begin position="48"/>
        <end position="57"/>
    </location>
</feature>
<dbReference type="PROSITE" id="PS50003">
    <property type="entry name" value="PH_DOMAIN"/>
    <property type="match status" value="1"/>
</dbReference>
<evidence type="ECO:0000259" key="2">
    <source>
        <dbReference type="PROSITE" id="PS50003"/>
    </source>
</evidence>
<dbReference type="InterPro" id="IPR011993">
    <property type="entry name" value="PH-like_dom_sf"/>
</dbReference>
<dbReference type="EMBL" id="MU006561">
    <property type="protein sequence ID" value="KAF2751785.1"/>
    <property type="molecule type" value="Genomic_DNA"/>
</dbReference>
<evidence type="ECO:0000256" key="1">
    <source>
        <dbReference type="SAM" id="MobiDB-lite"/>
    </source>
</evidence>
<feature type="domain" description="PH" evidence="2">
    <location>
        <begin position="89"/>
        <end position="235"/>
    </location>
</feature>
<feature type="region of interest" description="Disordered" evidence="1">
    <location>
        <begin position="241"/>
        <end position="270"/>
    </location>
</feature>
<reference evidence="3" key="1">
    <citation type="journal article" date="2020" name="Stud. Mycol.">
        <title>101 Dothideomycetes genomes: a test case for predicting lifestyles and emergence of pathogens.</title>
        <authorList>
            <person name="Haridas S."/>
            <person name="Albert R."/>
            <person name="Binder M."/>
            <person name="Bloem J."/>
            <person name="Labutti K."/>
            <person name="Salamov A."/>
            <person name="Andreopoulos B."/>
            <person name="Baker S."/>
            <person name="Barry K."/>
            <person name="Bills G."/>
            <person name="Bluhm B."/>
            <person name="Cannon C."/>
            <person name="Castanera R."/>
            <person name="Culley D."/>
            <person name="Daum C."/>
            <person name="Ezra D."/>
            <person name="Gonzalez J."/>
            <person name="Henrissat B."/>
            <person name="Kuo A."/>
            <person name="Liang C."/>
            <person name="Lipzen A."/>
            <person name="Lutzoni F."/>
            <person name="Magnuson J."/>
            <person name="Mondo S."/>
            <person name="Nolan M."/>
            <person name="Ohm R."/>
            <person name="Pangilinan J."/>
            <person name="Park H.-J."/>
            <person name="Ramirez L."/>
            <person name="Alfaro M."/>
            <person name="Sun H."/>
            <person name="Tritt A."/>
            <person name="Yoshinaga Y."/>
            <person name="Zwiers L.-H."/>
            <person name="Turgeon B."/>
            <person name="Goodwin S."/>
            <person name="Spatafora J."/>
            <person name="Crous P."/>
            <person name="Grigoriev I."/>
        </authorList>
    </citation>
    <scope>NUCLEOTIDE SEQUENCE</scope>
    <source>
        <strain evidence="3">CBS 119925</strain>
    </source>
</reference>
<name>A0A6A6VML5_9PLEO</name>
<feature type="region of interest" description="Disordered" evidence="1">
    <location>
        <begin position="1"/>
        <end position="57"/>
    </location>
</feature>
<feature type="compositionally biased region" description="Low complexity" evidence="1">
    <location>
        <begin position="344"/>
        <end position="354"/>
    </location>
</feature>
<organism evidence="3 4">
    <name type="scientific">Sporormia fimetaria CBS 119925</name>
    <dbReference type="NCBI Taxonomy" id="1340428"/>
    <lineage>
        <taxon>Eukaryota</taxon>
        <taxon>Fungi</taxon>
        <taxon>Dikarya</taxon>
        <taxon>Ascomycota</taxon>
        <taxon>Pezizomycotina</taxon>
        <taxon>Dothideomycetes</taxon>
        <taxon>Pleosporomycetidae</taxon>
        <taxon>Pleosporales</taxon>
        <taxon>Sporormiaceae</taxon>
        <taxon>Sporormia</taxon>
    </lineage>
</organism>
<feature type="region of interest" description="Disordered" evidence="1">
    <location>
        <begin position="475"/>
        <end position="497"/>
    </location>
</feature>
<dbReference type="InterPro" id="IPR001849">
    <property type="entry name" value="PH_domain"/>
</dbReference>
<evidence type="ECO:0000313" key="3">
    <source>
        <dbReference type="EMBL" id="KAF2751785.1"/>
    </source>
</evidence>
<dbReference type="Proteomes" id="UP000799440">
    <property type="component" value="Unassembled WGS sequence"/>
</dbReference>
<dbReference type="Pfam" id="PF00169">
    <property type="entry name" value="PH"/>
    <property type="match status" value="1"/>
</dbReference>
<protein>
    <recommendedName>
        <fullName evidence="2">PH domain-containing protein</fullName>
    </recommendedName>
</protein>
<evidence type="ECO:0000313" key="4">
    <source>
        <dbReference type="Proteomes" id="UP000799440"/>
    </source>
</evidence>
<feature type="compositionally biased region" description="Polar residues" evidence="1">
    <location>
        <begin position="21"/>
        <end position="30"/>
    </location>
</feature>
<keyword evidence="4" id="KW-1185">Reference proteome</keyword>
<sequence length="537" mass="59256">MSAVSDTSGPAPGDRTESTPRSRNQRSNNADRAAPTYGYHNTFHTHAPPAPTFPPPTYAVANSEQTLKRQNNRLRDQHTPCSLPAYTCTVQNSGQMGLKMELTTPFQISPNRDWHDTWVVLQGTQLSVYRLKTPGTFSKSKTVGPGRLVRQFSLQHAEVGLAADFKKSIPQPKSTFAHLMPTAARKKLFETDPQLFEPMRDHVLRLRLETEQFLLSASSQEDMLDWVECLCAAIDISPPLEDRSEPRYRSLPRRNRRQRALDGGGLPDLEQLSAVEGGRMIIAEQERIIRRLYPHLAAPSSHSPQDGAHSGPDPETEDLDPEDVRFPPVPRNPSHNSGSDERPSSSATTDSASPDDPKARPPHTQNPAQALRYRRRCAPVLLASSPRVSDVVFSGGKRMRIVARDRVLVRLQPLPPRYDAHNFPKKSQLPVIDDANATQAAGRTKIVVERPAAPARGVSDDSILSFGYELQTSGSEAGVVGSESDDARNEEPESPTVAILGKGKKVERLVVERKRMDERRESGEGLSAVAMTVGLLI</sequence>
<dbReference type="AlphaFoldDB" id="A0A6A6VML5"/>
<accession>A0A6A6VML5</accession>
<proteinExistence type="predicted"/>
<dbReference type="SMART" id="SM00233">
    <property type="entry name" value="PH"/>
    <property type="match status" value="1"/>
</dbReference>
<dbReference type="PANTHER" id="PTHR37283:SF1">
    <property type="entry name" value="PH DOMAIN-CONTAINING PROTEIN YHR131C"/>
    <property type="match status" value="1"/>
</dbReference>
<dbReference type="SUPFAM" id="SSF50729">
    <property type="entry name" value="PH domain-like"/>
    <property type="match status" value="1"/>
</dbReference>
<dbReference type="PANTHER" id="PTHR37283">
    <property type="entry name" value="PH DOMAIN-CONTAINING PROTEIN YHR131C"/>
    <property type="match status" value="1"/>
</dbReference>
<feature type="region of interest" description="Disordered" evidence="1">
    <location>
        <begin position="297"/>
        <end position="371"/>
    </location>
</feature>
<dbReference type="Gene3D" id="2.30.29.30">
    <property type="entry name" value="Pleckstrin-homology domain (PH domain)/Phosphotyrosine-binding domain (PTB)"/>
    <property type="match status" value="1"/>
</dbReference>
<gene>
    <name evidence="3" type="ORF">M011DRAFT_394297</name>
</gene>
<dbReference type="OrthoDB" id="5865767at2759"/>